<dbReference type="Proteomes" id="UP001138751">
    <property type="component" value="Unassembled WGS sequence"/>
</dbReference>
<evidence type="ECO:0000313" key="4">
    <source>
        <dbReference type="EMBL" id="MBR0674435.1"/>
    </source>
</evidence>
<keyword evidence="3" id="KW-0812">Transmembrane</keyword>
<sequence>AGVAAAPPVAGGQGAQGPAITRAGAEAPAPLALPAGGVAQQVLASYRASPALNEIADWLTKIIVGIGLVQARDIAGYFRRLLDYLLTTAGLERFPVAEAIVPAALIAGLIAGFFWAYLLVALLLSRELADAAMDLEGAGVRRAEEQARKAKREADKARKETEAANAFATREAALSDAVGLLRNQDVATLLRDAALDGGRVTAPPELREALDLLSNEDLAGQRTADAVRAWANAHARLGEFGKAIEAFRRLTAERPNAYSFSDLARVLEAAGRRDEARAARERAGSTAVTTMLDVAPRTLDANRILDLLYSQPPQPDEALEAIRRLENENAATRSDATVQMYKACALGQKHRQLKAQEAPDPDALRAVEDEAYAALAASLRGGMSRGWLQLLMDPAHPRKADVPPERREDDLETFNGIERFRQLLAPWPAG</sequence>
<reference evidence="4" key="1">
    <citation type="submission" date="2020-01" db="EMBL/GenBank/DDBJ databases">
        <authorList>
            <person name="Rat A."/>
        </authorList>
    </citation>
    <scope>NUCLEOTIDE SEQUENCE</scope>
    <source>
        <strain evidence="4">LMG 31231</strain>
    </source>
</reference>
<keyword evidence="3" id="KW-0472">Membrane</keyword>
<evidence type="ECO:0000256" key="3">
    <source>
        <dbReference type="SAM" id="Phobius"/>
    </source>
</evidence>
<protein>
    <recommendedName>
        <fullName evidence="6">Tetratricopeptide repeat protein</fullName>
    </recommendedName>
</protein>
<dbReference type="AlphaFoldDB" id="A0A9X9X4V6"/>
<dbReference type="SUPFAM" id="SSF48452">
    <property type="entry name" value="TPR-like"/>
    <property type="match status" value="1"/>
</dbReference>
<evidence type="ECO:0008006" key="6">
    <source>
        <dbReference type="Google" id="ProtNLM"/>
    </source>
</evidence>
<comment type="caution">
    <text evidence="4">The sequence shown here is derived from an EMBL/GenBank/DDBJ whole genome shotgun (WGS) entry which is preliminary data.</text>
</comment>
<keyword evidence="2" id="KW-0175">Coiled coil</keyword>
<organism evidence="4 5">
    <name type="scientific">Neoroseomonas soli</name>
    <dbReference type="NCBI Taxonomy" id="1081025"/>
    <lineage>
        <taxon>Bacteria</taxon>
        <taxon>Pseudomonadati</taxon>
        <taxon>Pseudomonadota</taxon>
        <taxon>Alphaproteobacteria</taxon>
        <taxon>Acetobacterales</taxon>
        <taxon>Acetobacteraceae</taxon>
        <taxon>Neoroseomonas</taxon>
    </lineage>
</organism>
<dbReference type="RefSeq" id="WP_211864844.1">
    <property type="nucleotide sequence ID" value="NZ_JAAEDM010000157.1"/>
</dbReference>
<feature type="coiled-coil region" evidence="2">
    <location>
        <begin position="140"/>
        <end position="171"/>
    </location>
</feature>
<reference evidence="4" key="2">
    <citation type="journal article" date="2021" name="Syst. Appl. Microbiol.">
        <title>Roseomonas hellenica sp. nov., isolated from roots of wild-growing Alkanna tinctoria.</title>
        <authorList>
            <person name="Rat A."/>
            <person name="Naranjo H.D."/>
            <person name="Lebbe L."/>
            <person name="Cnockaert M."/>
            <person name="Krigas N."/>
            <person name="Grigoriadou K."/>
            <person name="Maloupa E."/>
            <person name="Willems A."/>
        </authorList>
    </citation>
    <scope>NUCLEOTIDE SEQUENCE</scope>
    <source>
        <strain evidence="4">LMG 31231</strain>
    </source>
</reference>
<keyword evidence="1" id="KW-0802">TPR repeat</keyword>
<name>A0A9X9X4V6_9PROT</name>
<accession>A0A9X9X4V6</accession>
<evidence type="ECO:0000313" key="5">
    <source>
        <dbReference type="Proteomes" id="UP001138751"/>
    </source>
</evidence>
<evidence type="ECO:0000256" key="2">
    <source>
        <dbReference type="SAM" id="Coils"/>
    </source>
</evidence>
<dbReference type="EMBL" id="JAAEDM010000157">
    <property type="protein sequence ID" value="MBR0674435.1"/>
    <property type="molecule type" value="Genomic_DNA"/>
</dbReference>
<gene>
    <name evidence="4" type="ORF">GXW76_24935</name>
</gene>
<evidence type="ECO:0000256" key="1">
    <source>
        <dbReference type="PROSITE-ProRule" id="PRU00339"/>
    </source>
</evidence>
<keyword evidence="3" id="KW-1133">Transmembrane helix</keyword>
<keyword evidence="5" id="KW-1185">Reference proteome</keyword>
<dbReference type="InterPro" id="IPR019734">
    <property type="entry name" value="TPR_rpt"/>
</dbReference>
<feature type="non-terminal residue" evidence="4">
    <location>
        <position position="1"/>
    </location>
</feature>
<proteinExistence type="predicted"/>
<feature type="transmembrane region" description="Helical" evidence="3">
    <location>
        <begin position="99"/>
        <end position="124"/>
    </location>
</feature>
<feature type="repeat" description="TPR" evidence="1">
    <location>
        <begin position="224"/>
        <end position="257"/>
    </location>
</feature>
<dbReference type="Gene3D" id="1.25.40.10">
    <property type="entry name" value="Tetratricopeptide repeat domain"/>
    <property type="match status" value="1"/>
</dbReference>
<dbReference type="InterPro" id="IPR011990">
    <property type="entry name" value="TPR-like_helical_dom_sf"/>
</dbReference>
<dbReference type="PROSITE" id="PS50005">
    <property type="entry name" value="TPR"/>
    <property type="match status" value="1"/>
</dbReference>